<dbReference type="GO" id="GO:0006508">
    <property type="term" value="P:proteolysis"/>
    <property type="evidence" value="ECO:0007669"/>
    <property type="project" value="InterPro"/>
</dbReference>
<protein>
    <submittedName>
        <fullName evidence="3">Uncharacterized protein</fullName>
    </submittedName>
</protein>
<dbReference type="Gramene" id="OIT38253">
    <property type="protein sequence ID" value="OIT38253"/>
    <property type="gene ID" value="A4A49_01059"/>
</dbReference>
<organism evidence="3 4">
    <name type="scientific">Nicotiana attenuata</name>
    <name type="common">Coyote tobacco</name>
    <dbReference type="NCBI Taxonomy" id="49451"/>
    <lineage>
        <taxon>Eukaryota</taxon>
        <taxon>Viridiplantae</taxon>
        <taxon>Streptophyta</taxon>
        <taxon>Embryophyta</taxon>
        <taxon>Tracheophyta</taxon>
        <taxon>Spermatophyta</taxon>
        <taxon>Magnoliopsida</taxon>
        <taxon>eudicotyledons</taxon>
        <taxon>Gunneridae</taxon>
        <taxon>Pentapetalae</taxon>
        <taxon>asterids</taxon>
        <taxon>lamiids</taxon>
        <taxon>Solanales</taxon>
        <taxon>Solanaceae</taxon>
        <taxon>Nicotianoideae</taxon>
        <taxon>Nicotianeae</taxon>
        <taxon>Nicotiana</taxon>
    </lineage>
</organism>
<comment type="similarity">
    <text evidence="1">Belongs to the peptidase S10 family.</text>
</comment>
<gene>
    <name evidence="3" type="ORF">A4A49_01059</name>
</gene>
<feature type="transmembrane region" description="Helical" evidence="2">
    <location>
        <begin position="126"/>
        <end position="145"/>
    </location>
</feature>
<evidence type="ECO:0000256" key="2">
    <source>
        <dbReference type="SAM" id="Phobius"/>
    </source>
</evidence>
<sequence>MLGLLNHHKFALVVFLLFAVWRTVNWGFYLDLNTALISVVTMQLEWTDVCLTGGVYPCALALSTFDSLRLSTFVANEYVDGSIFGELLVMLFPSIAVFSVVQFFIRNNISSRSSIMGGTMRKAKPNFFKNSTLVLVFTETFAKLATFMRELLLIKEVLWPLDISIHAKELLIGTMEFSIFFLGNGMRRAYSFSQLLGVLERHVLFSSLEDMQGIEHKKVCLIAMKVLKILLYVTTVHVNGHPAEEGAIGEMQSSASWSVYKGIFYSFCSLLALFLNYPVNSTESLKDLECGIIYSSLHVFIQYLYFYSFKLNEPIVFEPGGGILFAGSIYKDNDDFFVVFLILSYLGCDTFEVEFLVKHTVLWRSCIWNFDANLIILNSFVGVGCSYLSISSEDLNNGDIRIAVDFLAILLKRFELFSEYKGREFHTTGALVNIVMNLLLDYIDKYAYYSEVSDPGSWVSSDYASFLALHSDAYVFSTVSV</sequence>
<accession>A0A314L9S6</accession>
<dbReference type="Gene3D" id="3.40.50.1820">
    <property type="entry name" value="alpha/beta hydrolase"/>
    <property type="match status" value="1"/>
</dbReference>
<reference evidence="3" key="1">
    <citation type="submission" date="2016-11" db="EMBL/GenBank/DDBJ databases">
        <title>The genome of Nicotiana attenuata.</title>
        <authorList>
            <person name="Xu S."/>
            <person name="Brockmoeller T."/>
            <person name="Gaquerel E."/>
            <person name="Navarro A."/>
            <person name="Kuhl H."/>
            <person name="Gase K."/>
            <person name="Ling Z."/>
            <person name="Zhou W."/>
            <person name="Kreitzer C."/>
            <person name="Stanke M."/>
            <person name="Tang H."/>
            <person name="Lyons E."/>
            <person name="Pandey P."/>
            <person name="Pandey S.P."/>
            <person name="Timmermann B."/>
            <person name="Baldwin I.T."/>
        </authorList>
    </citation>
    <scope>NUCLEOTIDE SEQUENCE [LARGE SCALE GENOMIC DNA]</scope>
    <source>
        <strain evidence="3">UT</strain>
    </source>
</reference>
<dbReference type="Pfam" id="PF00450">
    <property type="entry name" value="Peptidase_S10"/>
    <property type="match status" value="1"/>
</dbReference>
<dbReference type="InterPro" id="IPR001563">
    <property type="entry name" value="Peptidase_S10"/>
</dbReference>
<keyword evidence="2" id="KW-1133">Transmembrane helix</keyword>
<dbReference type="EMBL" id="MJEQ01000223">
    <property type="protein sequence ID" value="OIT38253.1"/>
    <property type="molecule type" value="Genomic_DNA"/>
</dbReference>
<comment type="caution">
    <text evidence="3">The sequence shown here is derived from an EMBL/GenBank/DDBJ whole genome shotgun (WGS) entry which is preliminary data.</text>
</comment>
<keyword evidence="2" id="KW-0472">Membrane</keyword>
<dbReference type="AlphaFoldDB" id="A0A314L9S6"/>
<evidence type="ECO:0000313" key="3">
    <source>
        <dbReference type="EMBL" id="OIT38253.1"/>
    </source>
</evidence>
<evidence type="ECO:0000313" key="4">
    <source>
        <dbReference type="Proteomes" id="UP000187609"/>
    </source>
</evidence>
<dbReference type="GO" id="GO:0004185">
    <property type="term" value="F:serine-type carboxypeptidase activity"/>
    <property type="evidence" value="ECO:0007669"/>
    <property type="project" value="InterPro"/>
</dbReference>
<evidence type="ECO:0000256" key="1">
    <source>
        <dbReference type="ARBA" id="ARBA00009431"/>
    </source>
</evidence>
<proteinExistence type="inferred from homology"/>
<name>A0A314L9S6_NICAT</name>
<feature type="transmembrane region" description="Helical" evidence="2">
    <location>
        <begin position="83"/>
        <end position="105"/>
    </location>
</feature>
<dbReference type="SUPFAM" id="SSF53474">
    <property type="entry name" value="alpha/beta-Hydrolases"/>
    <property type="match status" value="1"/>
</dbReference>
<dbReference type="Proteomes" id="UP000187609">
    <property type="component" value="Unassembled WGS sequence"/>
</dbReference>
<keyword evidence="4" id="KW-1185">Reference proteome</keyword>
<keyword evidence="2" id="KW-0812">Transmembrane</keyword>
<dbReference type="InterPro" id="IPR029058">
    <property type="entry name" value="AB_hydrolase_fold"/>
</dbReference>